<sequence length="77" mass="8985">MDNEQFQRLVLDQLKMLTEGQKELGQSVKALEQGQKVLEQGQVEIKNELKYIWADIKKIDSRLSTQEEEVGIIKRLK</sequence>
<comment type="caution">
    <text evidence="1">The sequence shown here is derived from an EMBL/GenBank/DDBJ whole genome shotgun (WGS) entry which is preliminary data.</text>
</comment>
<gene>
    <name evidence="1" type="ORF">Psch_00303</name>
</gene>
<protein>
    <submittedName>
        <fullName evidence="1">Uncharacterized protein</fullName>
    </submittedName>
</protein>
<dbReference type="RefSeq" id="WP_134217639.1">
    <property type="nucleotide sequence ID" value="NZ_QFGA01000001.1"/>
</dbReference>
<keyword evidence="2" id="KW-1185">Reference proteome</keyword>
<dbReference type="EMBL" id="QFGA01000001">
    <property type="protein sequence ID" value="TEB06771.1"/>
    <property type="molecule type" value="Genomic_DNA"/>
</dbReference>
<dbReference type="AlphaFoldDB" id="A0A4Y7RDE2"/>
<evidence type="ECO:0000313" key="2">
    <source>
        <dbReference type="Proteomes" id="UP000298324"/>
    </source>
</evidence>
<dbReference type="Proteomes" id="UP000298324">
    <property type="component" value="Unassembled WGS sequence"/>
</dbReference>
<proteinExistence type="predicted"/>
<accession>A0A4Y7RDE2</accession>
<organism evidence="1 2">
    <name type="scientific">Pelotomaculum schinkii</name>
    <dbReference type="NCBI Taxonomy" id="78350"/>
    <lineage>
        <taxon>Bacteria</taxon>
        <taxon>Bacillati</taxon>
        <taxon>Bacillota</taxon>
        <taxon>Clostridia</taxon>
        <taxon>Eubacteriales</taxon>
        <taxon>Desulfotomaculaceae</taxon>
        <taxon>Pelotomaculum</taxon>
    </lineage>
</organism>
<name>A0A4Y7RDE2_9FIRM</name>
<reference evidence="1 2" key="1">
    <citation type="journal article" date="2018" name="Environ. Microbiol.">
        <title>Novel energy conservation strategies and behaviour of Pelotomaculum schinkii driving syntrophic propionate catabolism.</title>
        <authorList>
            <person name="Hidalgo-Ahumada C.A.P."/>
            <person name="Nobu M.K."/>
            <person name="Narihiro T."/>
            <person name="Tamaki H."/>
            <person name="Liu W.T."/>
            <person name="Kamagata Y."/>
            <person name="Stams A.J.M."/>
            <person name="Imachi H."/>
            <person name="Sousa D.Z."/>
        </authorList>
    </citation>
    <scope>NUCLEOTIDE SEQUENCE [LARGE SCALE GENOMIC DNA]</scope>
    <source>
        <strain evidence="1 2">HH</strain>
    </source>
</reference>
<evidence type="ECO:0000313" key="1">
    <source>
        <dbReference type="EMBL" id="TEB06771.1"/>
    </source>
</evidence>